<dbReference type="EMBL" id="CP079105">
    <property type="protein sequence ID" value="QXQ15786.1"/>
    <property type="molecule type" value="Genomic_DNA"/>
</dbReference>
<protein>
    <submittedName>
        <fullName evidence="1">Uncharacterized protein</fullName>
    </submittedName>
</protein>
<evidence type="ECO:0000313" key="1">
    <source>
        <dbReference type="EMBL" id="QXQ15786.1"/>
    </source>
</evidence>
<evidence type="ECO:0000313" key="2">
    <source>
        <dbReference type="Proteomes" id="UP000887023"/>
    </source>
</evidence>
<dbReference type="RefSeq" id="WP_066468274.1">
    <property type="nucleotide sequence ID" value="NZ_CBCRUZ010000001.1"/>
</dbReference>
<gene>
    <name evidence="1" type="ORF">KV203_08755</name>
</gene>
<proteinExistence type="predicted"/>
<accession>A0ABX8SEM5</accession>
<sequence length="170" mass="18050">MRYRLAVVAPSAIEVVRHIGGWLCDRTMAGWDVTAVITDTADARSLEILGVAVLELEASLATSAHDTWPHALAVAPELYDQDSRVRTGVLGCLDQGSAEVAMWGDAMPDELDDRLGTVCHRLSVAARAFKGCALAAAGLPTADIEYSEVFRSGELSVTGRWGGTDLLPVA</sequence>
<keyword evidence="2" id="KW-1185">Reference proteome</keyword>
<name>A0ABX8SEM5_9ACTN</name>
<reference evidence="1" key="1">
    <citation type="submission" date="2021-07" db="EMBL/GenBank/DDBJ databases">
        <title>Candidatus Kaistella beijingensis sp. nov. isolated from a municipal wastewater treatment plant is involved in sludge foaming.</title>
        <authorList>
            <person name="Song Y."/>
            <person name="Liu S.-J."/>
        </authorList>
    </citation>
    <scope>NUCLEOTIDE SEQUENCE</scope>
    <source>
        <strain evidence="1">DSM 43998</strain>
    </source>
</reference>
<dbReference type="Proteomes" id="UP000887023">
    <property type="component" value="Chromosome"/>
</dbReference>
<organism evidence="1 2">
    <name type="scientific">Skermania pinensis</name>
    <dbReference type="NCBI Taxonomy" id="39122"/>
    <lineage>
        <taxon>Bacteria</taxon>
        <taxon>Bacillati</taxon>
        <taxon>Actinomycetota</taxon>
        <taxon>Actinomycetes</taxon>
        <taxon>Mycobacteriales</taxon>
        <taxon>Gordoniaceae</taxon>
        <taxon>Skermania</taxon>
    </lineage>
</organism>